<protein>
    <submittedName>
        <fullName evidence="7">Transcriptional regulator, TetR family</fullName>
    </submittedName>
</protein>
<dbReference type="GO" id="GO:0000976">
    <property type="term" value="F:transcription cis-regulatory region binding"/>
    <property type="evidence" value="ECO:0007669"/>
    <property type="project" value="TreeGrafter"/>
</dbReference>
<feature type="DNA-binding region" description="H-T-H motif" evidence="5">
    <location>
        <begin position="33"/>
        <end position="52"/>
    </location>
</feature>
<dbReference type="Pfam" id="PF00440">
    <property type="entry name" value="TetR_N"/>
    <property type="match status" value="1"/>
</dbReference>
<evidence type="ECO:0000259" key="6">
    <source>
        <dbReference type="PROSITE" id="PS50977"/>
    </source>
</evidence>
<keyword evidence="1" id="KW-0678">Repressor</keyword>
<reference evidence="7 8" key="2">
    <citation type="journal article" date="2010" name="Stand. Genomic Sci.">
        <title>Complete genome sequence of Nakamurella multipartita type strain (Y-104).</title>
        <authorList>
            <person name="Tice H."/>
            <person name="Mayilraj S."/>
            <person name="Sims D."/>
            <person name="Lapidus A."/>
            <person name="Nolan M."/>
            <person name="Lucas S."/>
            <person name="Glavina Del Rio T."/>
            <person name="Copeland A."/>
            <person name="Cheng J.F."/>
            <person name="Meincke L."/>
            <person name="Bruce D."/>
            <person name="Goodwin L."/>
            <person name="Pitluck S."/>
            <person name="Ivanova N."/>
            <person name="Mavromatis K."/>
            <person name="Ovchinnikova G."/>
            <person name="Pati A."/>
            <person name="Chen A."/>
            <person name="Palaniappan K."/>
            <person name="Land M."/>
            <person name="Hauser L."/>
            <person name="Chang Y.J."/>
            <person name="Jeffries C.D."/>
            <person name="Detter J.C."/>
            <person name="Brettin T."/>
            <person name="Rohde M."/>
            <person name="Goker M."/>
            <person name="Bristow J."/>
            <person name="Eisen J.A."/>
            <person name="Markowitz V."/>
            <person name="Hugenholtz P."/>
            <person name="Kyrpides N.C."/>
            <person name="Klenk H.P."/>
            <person name="Chen F."/>
        </authorList>
    </citation>
    <scope>NUCLEOTIDE SEQUENCE [LARGE SCALE GENOMIC DNA]</scope>
    <source>
        <strain evidence="8">ATCC 700099 / DSM 44233 / CIP 104796 / JCM 9543 / NBRC 105858 / Y-104</strain>
    </source>
</reference>
<evidence type="ECO:0000313" key="7">
    <source>
        <dbReference type="EMBL" id="ACV77827.1"/>
    </source>
</evidence>
<dbReference type="HOGENOM" id="CLU_069356_15_12_11"/>
<evidence type="ECO:0000256" key="3">
    <source>
        <dbReference type="ARBA" id="ARBA00023125"/>
    </source>
</evidence>
<dbReference type="InterPro" id="IPR023772">
    <property type="entry name" value="DNA-bd_HTH_TetR-type_CS"/>
</dbReference>
<dbReference type="eggNOG" id="COG1309">
    <property type="taxonomic scope" value="Bacteria"/>
</dbReference>
<dbReference type="AlphaFoldDB" id="C8XEG9"/>
<evidence type="ECO:0000256" key="2">
    <source>
        <dbReference type="ARBA" id="ARBA00023015"/>
    </source>
</evidence>
<dbReference type="PANTHER" id="PTHR30055">
    <property type="entry name" value="HTH-TYPE TRANSCRIPTIONAL REGULATOR RUTR"/>
    <property type="match status" value="1"/>
</dbReference>
<dbReference type="Pfam" id="PF13977">
    <property type="entry name" value="TetR_C_6"/>
    <property type="match status" value="1"/>
</dbReference>
<sequence>MPKVTDAHRAARRDQILQAAWVCFARKGFHATSMADVIGEAGLSAGAVYLYFRSKEEIIVAVAGEVFGGIEHRLSAYVAQDPPPSPSDLIDFLAEQPVIARAAAPGDLFSLLLTVWAEASRHPTVNEVARTLLDELRTVLGQAMHRWLDAGNSLALAPEALAPVMMSVVQGMVMQQAIDGQPPFEQYRAAVRALVEAVERPGPQ</sequence>
<organism evidence="7 8">
    <name type="scientific">Nakamurella multipartita (strain ATCC 700099 / DSM 44233 / CIP 104796 / JCM 9543 / NBRC 105858 / Y-104)</name>
    <name type="common">Microsphaera multipartita</name>
    <dbReference type="NCBI Taxonomy" id="479431"/>
    <lineage>
        <taxon>Bacteria</taxon>
        <taxon>Bacillati</taxon>
        <taxon>Actinomycetota</taxon>
        <taxon>Actinomycetes</taxon>
        <taxon>Nakamurellales</taxon>
        <taxon>Nakamurellaceae</taxon>
        <taxon>Nakamurella</taxon>
    </lineage>
</organism>
<dbReference type="SUPFAM" id="SSF46689">
    <property type="entry name" value="Homeodomain-like"/>
    <property type="match status" value="1"/>
</dbReference>
<dbReference type="InterPro" id="IPR009057">
    <property type="entry name" value="Homeodomain-like_sf"/>
</dbReference>
<keyword evidence="8" id="KW-1185">Reference proteome</keyword>
<gene>
    <name evidence="7" type="ordered locus">Namu_1426</name>
</gene>
<keyword evidence="4" id="KW-0804">Transcription</keyword>
<proteinExistence type="predicted"/>
<dbReference type="InterPro" id="IPR039538">
    <property type="entry name" value="BetI_C"/>
</dbReference>
<dbReference type="Gene3D" id="1.10.357.10">
    <property type="entry name" value="Tetracycline Repressor, domain 2"/>
    <property type="match status" value="1"/>
</dbReference>
<name>C8XEG9_NAKMY</name>
<dbReference type="STRING" id="479431.Namu_1426"/>
<feature type="domain" description="HTH tetR-type" evidence="6">
    <location>
        <begin position="10"/>
        <end position="70"/>
    </location>
</feature>
<dbReference type="EMBL" id="CP001737">
    <property type="protein sequence ID" value="ACV77827.1"/>
    <property type="molecule type" value="Genomic_DNA"/>
</dbReference>
<keyword evidence="3 5" id="KW-0238">DNA-binding</keyword>
<evidence type="ECO:0000256" key="1">
    <source>
        <dbReference type="ARBA" id="ARBA00022491"/>
    </source>
</evidence>
<evidence type="ECO:0000256" key="4">
    <source>
        <dbReference type="ARBA" id="ARBA00023163"/>
    </source>
</evidence>
<dbReference type="InterPro" id="IPR036271">
    <property type="entry name" value="Tet_transcr_reg_TetR-rel_C_sf"/>
</dbReference>
<dbReference type="PRINTS" id="PR00455">
    <property type="entry name" value="HTHTETR"/>
</dbReference>
<dbReference type="InterPro" id="IPR050109">
    <property type="entry name" value="HTH-type_TetR-like_transc_reg"/>
</dbReference>
<dbReference type="Proteomes" id="UP000002218">
    <property type="component" value="Chromosome"/>
</dbReference>
<reference evidence="8" key="1">
    <citation type="submission" date="2009-09" db="EMBL/GenBank/DDBJ databases">
        <title>The complete genome of Nakamurella multipartita DSM 44233.</title>
        <authorList>
            <consortium name="US DOE Joint Genome Institute (JGI-PGF)"/>
            <person name="Lucas S."/>
            <person name="Copeland A."/>
            <person name="Lapidus A."/>
            <person name="Glavina del Rio T."/>
            <person name="Dalin E."/>
            <person name="Tice H."/>
            <person name="Bruce D."/>
            <person name="Goodwin L."/>
            <person name="Pitluck S."/>
            <person name="Kyrpides N."/>
            <person name="Mavromatis K."/>
            <person name="Ivanova N."/>
            <person name="Ovchinnikova G."/>
            <person name="Sims D."/>
            <person name="Meincke L."/>
            <person name="Brettin T."/>
            <person name="Detter J.C."/>
            <person name="Han C."/>
            <person name="Larimer F."/>
            <person name="Land M."/>
            <person name="Hauser L."/>
            <person name="Markowitz V."/>
            <person name="Cheng J.-F."/>
            <person name="Hugenholtz P."/>
            <person name="Woyke T."/>
            <person name="Wu D."/>
            <person name="Klenk H.-P."/>
            <person name="Eisen J.A."/>
        </authorList>
    </citation>
    <scope>NUCLEOTIDE SEQUENCE [LARGE SCALE GENOMIC DNA]</scope>
    <source>
        <strain evidence="8">ATCC 700099 / DSM 44233 / CIP 104796 / JCM 9543 / NBRC 105858 / Y-104</strain>
    </source>
</reference>
<dbReference type="RefSeq" id="WP_015746734.1">
    <property type="nucleotide sequence ID" value="NC_013235.1"/>
</dbReference>
<dbReference type="GO" id="GO:0003700">
    <property type="term" value="F:DNA-binding transcription factor activity"/>
    <property type="evidence" value="ECO:0007669"/>
    <property type="project" value="TreeGrafter"/>
</dbReference>
<evidence type="ECO:0000256" key="5">
    <source>
        <dbReference type="PROSITE-ProRule" id="PRU00335"/>
    </source>
</evidence>
<dbReference type="KEGG" id="nml:Namu_1426"/>
<dbReference type="PANTHER" id="PTHR30055:SF234">
    <property type="entry name" value="HTH-TYPE TRANSCRIPTIONAL REGULATOR BETI"/>
    <property type="match status" value="1"/>
</dbReference>
<dbReference type="PROSITE" id="PS50977">
    <property type="entry name" value="HTH_TETR_2"/>
    <property type="match status" value="1"/>
</dbReference>
<dbReference type="InParanoid" id="C8XEG9"/>
<dbReference type="InterPro" id="IPR001647">
    <property type="entry name" value="HTH_TetR"/>
</dbReference>
<evidence type="ECO:0000313" key="8">
    <source>
        <dbReference type="Proteomes" id="UP000002218"/>
    </source>
</evidence>
<accession>C8XEG9</accession>
<dbReference type="PROSITE" id="PS01081">
    <property type="entry name" value="HTH_TETR_1"/>
    <property type="match status" value="1"/>
</dbReference>
<keyword evidence="2" id="KW-0805">Transcription regulation</keyword>
<dbReference type="SUPFAM" id="SSF48498">
    <property type="entry name" value="Tetracyclin repressor-like, C-terminal domain"/>
    <property type="match status" value="1"/>
</dbReference>